<dbReference type="Pfam" id="PF01882">
    <property type="entry name" value="DUF58"/>
    <property type="match status" value="1"/>
</dbReference>
<sequence>LITFDDQIRDYYEPSGTFVGLKPMLQGLEKIEPKNKGNIEAALHSAAELIKGRALVVVISDLLEEPESILQGINHLYYDGKEVTLFHILDPAEMNMSITGLADVTSLETKDKITVDLKAIRDAYLEQLRLYLDELRSGFQKTRSEYILTETRTEVYDAILQRSRMV</sequence>
<feature type="domain" description="DUF58" evidence="1">
    <location>
        <begin position="1"/>
        <end position="127"/>
    </location>
</feature>
<evidence type="ECO:0000313" key="2">
    <source>
        <dbReference type="EMBL" id="GAI84474.1"/>
    </source>
</evidence>
<name>X1TWU2_9ZZZZ</name>
<reference evidence="2" key="1">
    <citation type="journal article" date="2014" name="Front. Microbiol.">
        <title>High frequency of phylogenetically diverse reductive dehalogenase-homologous genes in deep subseafloor sedimentary metagenomes.</title>
        <authorList>
            <person name="Kawai M."/>
            <person name="Futagami T."/>
            <person name="Toyoda A."/>
            <person name="Takaki Y."/>
            <person name="Nishi S."/>
            <person name="Hori S."/>
            <person name="Arai W."/>
            <person name="Tsubouchi T."/>
            <person name="Morono Y."/>
            <person name="Uchiyama I."/>
            <person name="Ito T."/>
            <person name="Fujiyama A."/>
            <person name="Inagaki F."/>
            <person name="Takami H."/>
        </authorList>
    </citation>
    <scope>NUCLEOTIDE SEQUENCE</scope>
    <source>
        <strain evidence="2">Expedition CK06-06</strain>
    </source>
</reference>
<dbReference type="PANTHER" id="PTHR33608:SF7">
    <property type="entry name" value="DUF58 DOMAIN-CONTAINING PROTEIN"/>
    <property type="match status" value="1"/>
</dbReference>
<dbReference type="PANTHER" id="PTHR33608">
    <property type="entry name" value="BLL2464 PROTEIN"/>
    <property type="match status" value="1"/>
</dbReference>
<feature type="non-terminal residue" evidence="2">
    <location>
        <position position="1"/>
    </location>
</feature>
<comment type="caution">
    <text evidence="2">The sequence shown here is derived from an EMBL/GenBank/DDBJ whole genome shotgun (WGS) entry which is preliminary data.</text>
</comment>
<dbReference type="AlphaFoldDB" id="X1TWU2"/>
<proteinExistence type="predicted"/>
<dbReference type="EMBL" id="BARW01012475">
    <property type="protein sequence ID" value="GAI84474.1"/>
    <property type="molecule type" value="Genomic_DNA"/>
</dbReference>
<organism evidence="2">
    <name type="scientific">marine sediment metagenome</name>
    <dbReference type="NCBI Taxonomy" id="412755"/>
    <lineage>
        <taxon>unclassified sequences</taxon>
        <taxon>metagenomes</taxon>
        <taxon>ecological metagenomes</taxon>
    </lineage>
</organism>
<gene>
    <name evidence="2" type="ORF">S12H4_23472</name>
</gene>
<dbReference type="InterPro" id="IPR002881">
    <property type="entry name" value="DUF58"/>
</dbReference>
<evidence type="ECO:0000259" key="1">
    <source>
        <dbReference type="Pfam" id="PF01882"/>
    </source>
</evidence>
<accession>X1TWU2</accession>
<protein>
    <recommendedName>
        <fullName evidence="1">DUF58 domain-containing protein</fullName>
    </recommendedName>
</protein>